<name>A0AAW8PYU1_VIBPH</name>
<organism evidence="1 2">
    <name type="scientific">Vibrio parahaemolyticus</name>
    <dbReference type="NCBI Taxonomy" id="670"/>
    <lineage>
        <taxon>Bacteria</taxon>
        <taxon>Pseudomonadati</taxon>
        <taxon>Pseudomonadota</taxon>
        <taxon>Gammaproteobacteria</taxon>
        <taxon>Vibrionales</taxon>
        <taxon>Vibrionaceae</taxon>
        <taxon>Vibrio</taxon>
    </lineage>
</organism>
<protein>
    <submittedName>
        <fullName evidence="1">Uncharacterized protein</fullName>
    </submittedName>
</protein>
<accession>A0AAW8PYU1</accession>
<evidence type="ECO:0000313" key="1">
    <source>
        <dbReference type="EMBL" id="MDS1821184.1"/>
    </source>
</evidence>
<reference evidence="1" key="1">
    <citation type="submission" date="2023-06" db="EMBL/GenBank/DDBJ databases">
        <title>Genomic Diversity of Vibrio spp. and Metagenomic Analysis of Pathogens in Florida Gulf Coastal Waters Following Hurricane Ian.</title>
        <authorList>
            <person name="Brumfield K.D."/>
        </authorList>
    </citation>
    <scope>NUCLEOTIDE SEQUENCE</scope>
    <source>
        <strain evidence="1">WBS2B-138</strain>
    </source>
</reference>
<proteinExistence type="predicted"/>
<dbReference type="Proteomes" id="UP001253193">
    <property type="component" value="Unassembled WGS sequence"/>
</dbReference>
<dbReference type="RefSeq" id="WP_311020046.1">
    <property type="nucleotide sequence ID" value="NZ_JAUHGG010000003.1"/>
</dbReference>
<sequence>MNKVQNKVSLLSIEKILFVHPSLDSRETLEEKCKLTLYGFEIEGVEYLIADSYSTVRIAGSERGHKVFVQLSESQWGETSIYLHEWEYDFLVNGHDVVNSHNYHADVTKFSGVSRYLTEKELERELDIWREKDESGETDNMVDFIKSAFSPVNLDENGEWQPKYCQ</sequence>
<evidence type="ECO:0000313" key="2">
    <source>
        <dbReference type="Proteomes" id="UP001253193"/>
    </source>
</evidence>
<dbReference type="AlphaFoldDB" id="A0AAW8PYU1"/>
<dbReference type="EMBL" id="JAUHGG010000003">
    <property type="protein sequence ID" value="MDS1821184.1"/>
    <property type="molecule type" value="Genomic_DNA"/>
</dbReference>
<comment type="caution">
    <text evidence="1">The sequence shown here is derived from an EMBL/GenBank/DDBJ whole genome shotgun (WGS) entry which is preliminary data.</text>
</comment>
<gene>
    <name evidence="1" type="ORF">QX249_10970</name>
</gene>